<dbReference type="Gene3D" id="3.30.720.120">
    <property type="match status" value="1"/>
</dbReference>
<evidence type="ECO:0000313" key="4">
    <source>
        <dbReference type="Proteomes" id="UP001205311"/>
    </source>
</evidence>
<dbReference type="Pfam" id="PF00903">
    <property type="entry name" value="Glyoxalase"/>
    <property type="match status" value="1"/>
</dbReference>
<dbReference type="PANTHER" id="PTHR34109:SF1">
    <property type="entry name" value="VOC DOMAIN-CONTAINING PROTEIN"/>
    <property type="match status" value="1"/>
</dbReference>
<protein>
    <submittedName>
        <fullName evidence="3">Conserved protein PhnB, glyoxalase superfamily</fullName>
    </submittedName>
</protein>
<accession>A0ABT1I304</accession>
<dbReference type="RefSeq" id="WP_253674141.1">
    <property type="nucleotide sequence ID" value="NZ_JAMTCP010000058.1"/>
</dbReference>
<sequence>MQNIYPVLRYRDPEAGIAWLRQVLGFTEHAVHRDESGAVVHAELAWQGDLVMLGAAREDSTPTQLYLAVADADAAHQRAVESGAKVTSPPTDTDYGSRDLALEDPDGNTWFLGTYRPSEPAR</sequence>
<dbReference type="InterPro" id="IPR004360">
    <property type="entry name" value="Glyas_Fos-R_dOase_dom"/>
</dbReference>
<dbReference type="PANTHER" id="PTHR34109">
    <property type="entry name" value="BNAUNNG04460D PROTEIN-RELATED"/>
    <property type="match status" value="1"/>
</dbReference>
<dbReference type="InterPro" id="IPR029068">
    <property type="entry name" value="Glyas_Bleomycin-R_OHBP_Dase"/>
</dbReference>
<comment type="caution">
    <text evidence="3">The sequence shown here is derived from an EMBL/GenBank/DDBJ whole genome shotgun (WGS) entry which is preliminary data.</text>
</comment>
<evidence type="ECO:0000259" key="2">
    <source>
        <dbReference type="PROSITE" id="PS51819"/>
    </source>
</evidence>
<feature type="domain" description="VOC" evidence="2">
    <location>
        <begin position="2"/>
        <end position="115"/>
    </location>
</feature>
<dbReference type="EMBL" id="JAMTCP010000058">
    <property type="protein sequence ID" value="MCP2262169.1"/>
    <property type="molecule type" value="Genomic_DNA"/>
</dbReference>
<organism evidence="3 4">
    <name type="scientific">Streptoalloteichus tenebrarius (strain ATCC 17920 / DSM 40477 / JCM 4838 / CBS 697.72 / NBRC 16177 / NCIMB 11028 / NRRL B-12390 / A12253. 1 / ISP 5477)</name>
    <name type="common">Streptomyces tenebrarius</name>
    <dbReference type="NCBI Taxonomy" id="1933"/>
    <lineage>
        <taxon>Bacteria</taxon>
        <taxon>Bacillati</taxon>
        <taxon>Actinomycetota</taxon>
        <taxon>Actinomycetes</taxon>
        <taxon>Pseudonocardiales</taxon>
        <taxon>Pseudonocardiaceae</taxon>
        <taxon>Streptoalloteichus</taxon>
    </lineage>
</organism>
<keyword evidence="4" id="KW-1185">Reference proteome</keyword>
<dbReference type="PROSITE" id="PS51819">
    <property type="entry name" value="VOC"/>
    <property type="match status" value="1"/>
</dbReference>
<proteinExistence type="predicted"/>
<feature type="region of interest" description="Disordered" evidence="1">
    <location>
        <begin position="80"/>
        <end position="100"/>
    </location>
</feature>
<dbReference type="SUPFAM" id="SSF54593">
    <property type="entry name" value="Glyoxalase/Bleomycin resistance protein/Dihydroxybiphenyl dioxygenase"/>
    <property type="match status" value="1"/>
</dbReference>
<dbReference type="InterPro" id="IPR037523">
    <property type="entry name" value="VOC_core"/>
</dbReference>
<reference evidence="3 4" key="1">
    <citation type="submission" date="2022-06" db="EMBL/GenBank/DDBJ databases">
        <title>Genomic Encyclopedia of Archaeal and Bacterial Type Strains, Phase II (KMG-II): from individual species to whole genera.</title>
        <authorList>
            <person name="Goeker M."/>
        </authorList>
    </citation>
    <scope>NUCLEOTIDE SEQUENCE [LARGE SCALE GENOMIC DNA]</scope>
    <source>
        <strain evidence="3 4">DSM 40477</strain>
    </source>
</reference>
<evidence type="ECO:0000313" key="3">
    <source>
        <dbReference type="EMBL" id="MCP2262169.1"/>
    </source>
</evidence>
<name>A0ABT1I304_STRSD</name>
<dbReference type="Gene3D" id="3.30.720.110">
    <property type="match status" value="1"/>
</dbReference>
<gene>
    <name evidence="3" type="ORF">LX15_005903</name>
</gene>
<evidence type="ECO:0000256" key="1">
    <source>
        <dbReference type="SAM" id="MobiDB-lite"/>
    </source>
</evidence>
<dbReference type="Proteomes" id="UP001205311">
    <property type="component" value="Unassembled WGS sequence"/>
</dbReference>